<keyword evidence="2" id="KW-0378">Hydrolase</keyword>
<evidence type="ECO:0000259" key="3">
    <source>
        <dbReference type="Pfam" id="PF03061"/>
    </source>
</evidence>
<dbReference type="PANTHER" id="PTHR21660">
    <property type="entry name" value="THIOESTERASE SUPERFAMILY MEMBER-RELATED"/>
    <property type="match status" value="1"/>
</dbReference>
<dbReference type="RefSeq" id="WP_009886568.1">
    <property type="nucleotide sequence ID" value="NZ_CP015363.1"/>
</dbReference>
<dbReference type="Gene3D" id="3.10.129.10">
    <property type="entry name" value="Hotdog Thioesterase"/>
    <property type="match status" value="1"/>
</dbReference>
<dbReference type="EMBL" id="CP015363">
    <property type="protein sequence ID" value="ARD85321.1"/>
    <property type="molecule type" value="Genomic_DNA"/>
</dbReference>
<dbReference type="InterPro" id="IPR039298">
    <property type="entry name" value="ACOT13"/>
</dbReference>
<gene>
    <name evidence="4" type="ORF">FAD_1463</name>
</gene>
<dbReference type="STRING" id="74969.FAD_1463"/>
<dbReference type="NCBIfam" id="TIGR00369">
    <property type="entry name" value="unchar_dom_1"/>
    <property type="match status" value="1"/>
</dbReference>
<dbReference type="Proteomes" id="UP000192050">
    <property type="component" value="Chromosome"/>
</dbReference>
<protein>
    <recommendedName>
        <fullName evidence="3">Thioesterase domain-containing protein</fullName>
    </recommendedName>
</protein>
<dbReference type="InterPro" id="IPR029069">
    <property type="entry name" value="HotDog_dom_sf"/>
</dbReference>
<evidence type="ECO:0000256" key="2">
    <source>
        <dbReference type="ARBA" id="ARBA00022801"/>
    </source>
</evidence>
<evidence type="ECO:0000256" key="1">
    <source>
        <dbReference type="ARBA" id="ARBA00008324"/>
    </source>
</evidence>
<proteinExistence type="inferred from homology"/>
<dbReference type="InterPro" id="IPR003736">
    <property type="entry name" value="PAAI_dom"/>
</dbReference>
<evidence type="ECO:0000313" key="5">
    <source>
        <dbReference type="Proteomes" id="UP000192050"/>
    </source>
</evidence>
<name>A0A1V0N5D3_9ARCH</name>
<dbReference type="InterPro" id="IPR006683">
    <property type="entry name" value="Thioestr_dom"/>
</dbReference>
<dbReference type="AlphaFoldDB" id="A0A1V0N5D3"/>
<organism evidence="4 5">
    <name type="scientific">Ferroplasma acidiphilum</name>
    <dbReference type="NCBI Taxonomy" id="74969"/>
    <lineage>
        <taxon>Archaea</taxon>
        <taxon>Methanobacteriati</taxon>
        <taxon>Thermoplasmatota</taxon>
        <taxon>Thermoplasmata</taxon>
        <taxon>Thermoplasmatales</taxon>
        <taxon>Ferroplasmaceae</taxon>
        <taxon>Ferroplasma</taxon>
    </lineage>
</organism>
<evidence type="ECO:0000313" key="4">
    <source>
        <dbReference type="EMBL" id="ARD85321.1"/>
    </source>
</evidence>
<dbReference type="PANTHER" id="PTHR21660:SF1">
    <property type="entry name" value="ACYL-COENZYME A THIOESTERASE 13"/>
    <property type="match status" value="1"/>
</dbReference>
<dbReference type="KEGG" id="fai:FAD_1463"/>
<reference evidence="4 5" key="1">
    <citation type="submission" date="2011-10" db="EMBL/GenBank/DDBJ databases">
        <title>Metabolic and evolutionary patterns in the extreme acidophile Ferroplasma acidiphilum.</title>
        <authorList>
            <person name="Golyshina O.V."/>
            <person name="Kozyavkin S.A."/>
            <person name="Tatusov R.L."/>
            <person name="Slesarev A.I."/>
            <person name="Golyshin P.N."/>
        </authorList>
    </citation>
    <scope>NUCLEOTIDE SEQUENCE [LARGE SCALE GENOMIC DNA]</scope>
    <source>
        <strain evidence="5">Y</strain>
    </source>
</reference>
<comment type="similarity">
    <text evidence="1">Belongs to the thioesterase PaaI family.</text>
</comment>
<dbReference type="SUPFAM" id="SSF54637">
    <property type="entry name" value="Thioesterase/thiol ester dehydrase-isomerase"/>
    <property type="match status" value="1"/>
</dbReference>
<dbReference type="GO" id="GO:0047617">
    <property type="term" value="F:fatty acyl-CoA hydrolase activity"/>
    <property type="evidence" value="ECO:0007669"/>
    <property type="project" value="InterPro"/>
</dbReference>
<dbReference type="GeneID" id="16024693"/>
<dbReference type="CDD" id="cd03443">
    <property type="entry name" value="PaaI_thioesterase"/>
    <property type="match status" value="1"/>
</dbReference>
<accession>A0A1V0N5D3</accession>
<dbReference type="Pfam" id="PF03061">
    <property type="entry name" value="4HBT"/>
    <property type="match status" value="1"/>
</dbReference>
<feature type="domain" description="Thioesterase" evidence="3">
    <location>
        <begin position="59"/>
        <end position="133"/>
    </location>
</feature>
<sequence length="151" mass="16802">MANRIEQIMKFSDDLETLNKMFEQNENLFAYLGIKITKISKGYCELSLPYSEKITRAGNVLHGGIMMTAVDYAGGITTMTVNDGMDQVTQEVKVNFLAPMSEGPFRIEGKAIKAGRTAVIVEIKLFDSEGKLGIVALGTWYVIRDRIIKKS</sequence>
<keyword evidence="5" id="KW-1185">Reference proteome</keyword>